<comment type="caution">
    <text evidence="3">The sequence shown here is derived from an EMBL/GenBank/DDBJ whole genome shotgun (WGS) entry which is preliminary data.</text>
</comment>
<dbReference type="Proteomes" id="UP000654075">
    <property type="component" value="Unassembled WGS sequence"/>
</dbReference>
<proteinExistence type="predicted"/>
<dbReference type="Proteomes" id="UP000626109">
    <property type="component" value="Unassembled WGS sequence"/>
</dbReference>
<protein>
    <recommendedName>
        <fullName evidence="1">Temptin Cys/Cys disulfide domain-containing protein</fullName>
    </recommendedName>
</protein>
<evidence type="ECO:0000313" key="5">
    <source>
        <dbReference type="Proteomes" id="UP000654075"/>
    </source>
</evidence>
<dbReference type="InterPro" id="IPR055313">
    <property type="entry name" value="Temptin-like"/>
</dbReference>
<evidence type="ECO:0000313" key="4">
    <source>
        <dbReference type="Proteomes" id="UP000626109"/>
    </source>
</evidence>
<sequence length="169" mass="17877">QQQLRHIACARSADPSFCQSEMLRPGRGVILGLCAASFAMLPVTGRPGYVASVPNGANIPGHRGLGHENAEGQGALNQFGRDFMAAGKKWTKELCEKDSDRDGRSNGEELGDPRCVWKKAVLSDASGRKKQEPPDITAGITHPGVPDGVFGKIRALTGRVLGSMGVGEL</sequence>
<dbReference type="Pfam" id="PF24784">
    <property type="entry name" value="Temptin_C"/>
    <property type="match status" value="1"/>
</dbReference>
<dbReference type="OrthoDB" id="129121at2759"/>
<evidence type="ECO:0000313" key="2">
    <source>
        <dbReference type="EMBL" id="CAE8595615.1"/>
    </source>
</evidence>
<dbReference type="EMBL" id="CAJNNV010007957">
    <property type="protein sequence ID" value="CAE8595615.1"/>
    <property type="molecule type" value="Genomic_DNA"/>
</dbReference>
<keyword evidence="5" id="KW-1185">Reference proteome</keyword>
<gene>
    <name evidence="2" type="ORF">PGLA1383_LOCUS14124</name>
    <name evidence="3" type="ORF">PGLA2088_LOCUS46081</name>
</gene>
<accession>A0A813LEH5</accession>
<feature type="non-terminal residue" evidence="3">
    <location>
        <position position="1"/>
    </location>
</feature>
<reference evidence="3" key="1">
    <citation type="submission" date="2021-02" db="EMBL/GenBank/DDBJ databases">
        <authorList>
            <person name="Dougan E. K."/>
            <person name="Rhodes N."/>
            <person name="Thang M."/>
            <person name="Chan C."/>
        </authorList>
    </citation>
    <scope>NUCLEOTIDE SEQUENCE</scope>
</reference>
<dbReference type="PANTHER" id="PTHR34737:SF2">
    <property type="entry name" value="EF-HAND DOMAIN-CONTAINING PROTEIN"/>
    <property type="match status" value="1"/>
</dbReference>
<evidence type="ECO:0000313" key="3">
    <source>
        <dbReference type="EMBL" id="CAE8731609.1"/>
    </source>
</evidence>
<organism evidence="3 4">
    <name type="scientific">Polarella glacialis</name>
    <name type="common">Dinoflagellate</name>
    <dbReference type="NCBI Taxonomy" id="89957"/>
    <lineage>
        <taxon>Eukaryota</taxon>
        <taxon>Sar</taxon>
        <taxon>Alveolata</taxon>
        <taxon>Dinophyceae</taxon>
        <taxon>Suessiales</taxon>
        <taxon>Suessiaceae</taxon>
        <taxon>Polarella</taxon>
    </lineage>
</organism>
<evidence type="ECO:0000259" key="1">
    <source>
        <dbReference type="Pfam" id="PF24784"/>
    </source>
</evidence>
<dbReference type="AlphaFoldDB" id="A0A813LEH5"/>
<dbReference type="PANTHER" id="PTHR34737">
    <property type="entry name" value="EF-HAND DOMAIN-CONTAINING PROTEIN"/>
    <property type="match status" value="1"/>
</dbReference>
<dbReference type="InterPro" id="IPR057626">
    <property type="entry name" value="S-S_Temptin"/>
</dbReference>
<name>A0A813LEH5_POLGL</name>
<dbReference type="EMBL" id="CAJNNW010036033">
    <property type="protein sequence ID" value="CAE8731609.1"/>
    <property type="molecule type" value="Genomic_DNA"/>
</dbReference>
<feature type="domain" description="Temptin Cys/Cys disulfide" evidence="1">
    <location>
        <begin position="44"/>
        <end position="123"/>
    </location>
</feature>